<evidence type="ECO:0000259" key="2">
    <source>
        <dbReference type="PROSITE" id="PS50943"/>
    </source>
</evidence>
<accession>A0A7X6L4Q3</accession>
<dbReference type="Pfam" id="PF01381">
    <property type="entry name" value="HTH_3"/>
    <property type="match status" value="1"/>
</dbReference>
<dbReference type="Proteomes" id="UP000540698">
    <property type="component" value="Unassembled WGS sequence"/>
</dbReference>
<dbReference type="CDD" id="cd00093">
    <property type="entry name" value="HTH_XRE"/>
    <property type="match status" value="1"/>
</dbReference>
<dbReference type="SUPFAM" id="SSF47413">
    <property type="entry name" value="lambda repressor-like DNA-binding domains"/>
    <property type="match status" value="1"/>
</dbReference>
<dbReference type="Gene3D" id="1.10.260.40">
    <property type="entry name" value="lambda repressor-like DNA-binding domains"/>
    <property type="match status" value="1"/>
</dbReference>
<dbReference type="GO" id="GO:0005829">
    <property type="term" value="C:cytosol"/>
    <property type="evidence" value="ECO:0007669"/>
    <property type="project" value="TreeGrafter"/>
</dbReference>
<feature type="domain" description="HTH cro/C1-type" evidence="2">
    <location>
        <begin position="9"/>
        <end position="64"/>
    </location>
</feature>
<evidence type="ECO:0000313" key="3">
    <source>
        <dbReference type="EMBL" id="NKY27680.1"/>
    </source>
</evidence>
<dbReference type="PANTHER" id="PTHR46797">
    <property type="entry name" value="HTH-TYPE TRANSCRIPTIONAL REGULATOR"/>
    <property type="match status" value="1"/>
</dbReference>
<dbReference type="AlphaFoldDB" id="A0A7X6L4Q3"/>
<sequence>MGAQLGDRLRSIRKRRGLTQTELAERSGVSVQLIRLLEQGAQESTRTETARRLASALRVETSALIVKPDAADPAVTDVELWADVRQALAGIYPVDEYSEPPTVAGVSATFAEVKPLFRGGHFAELAPHLVPMLRDADYLVSAADSGTTDARRLRSRIRQMVAWQMCLTWQFDAADHAIALALDDAPDLRAAAPLADADCWRWIRKGDLAKAREVATKWADDLEPRRISKASREDLAGWGLMLQRVSTAAIRDNRPGEADDALAFARVAGMAIRHGEHDSRDGLLHAFGPVTVQMLAAENAMVIDKPQVTLTIGAQLEGTKYPLPWPWQRHRLDVAAAHAAMRQYPEALAVLQQIRRELPEWLVKQRFARDILAGMIEKRRTLTAEVRELADFVQVPY</sequence>
<keyword evidence="1" id="KW-0238">DNA-binding</keyword>
<proteinExistence type="predicted"/>
<evidence type="ECO:0000313" key="4">
    <source>
        <dbReference type="Proteomes" id="UP000540698"/>
    </source>
</evidence>
<dbReference type="GO" id="GO:0003700">
    <property type="term" value="F:DNA-binding transcription factor activity"/>
    <property type="evidence" value="ECO:0007669"/>
    <property type="project" value="TreeGrafter"/>
</dbReference>
<dbReference type="EMBL" id="JAAXOS010000007">
    <property type="protein sequence ID" value="NKY27680.1"/>
    <property type="molecule type" value="Genomic_DNA"/>
</dbReference>
<organism evidence="3 4">
    <name type="scientific">Nocardia gamkensis</name>
    <dbReference type="NCBI Taxonomy" id="352869"/>
    <lineage>
        <taxon>Bacteria</taxon>
        <taxon>Bacillati</taxon>
        <taxon>Actinomycetota</taxon>
        <taxon>Actinomycetes</taxon>
        <taxon>Mycobacteriales</taxon>
        <taxon>Nocardiaceae</taxon>
        <taxon>Nocardia</taxon>
    </lineage>
</organism>
<dbReference type="InterPro" id="IPR010982">
    <property type="entry name" value="Lambda_DNA-bd_dom_sf"/>
</dbReference>
<dbReference type="SMART" id="SM00530">
    <property type="entry name" value="HTH_XRE"/>
    <property type="match status" value="1"/>
</dbReference>
<dbReference type="PROSITE" id="PS50943">
    <property type="entry name" value="HTH_CROC1"/>
    <property type="match status" value="1"/>
</dbReference>
<dbReference type="GO" id="GO:0003677">
    <property type="term" value="F:DNA binding"/>
    <property type="evidence" value="ECO:0007669"/>
    <property type="project" value="UniProtKB-KW"/>
</dbReference>
<keyword evidence="4" id="KW-1185">Reference proteome</keyword>
<reference evidence="3 4" key="1">
    <citation type="submission" date="2020-04" db="EMBL/GenBank/DDBJ databases">
        <title>MicrobeNet Type strains.</title>
        <authorList>
            <person name="Nicholson A.C."/>
        </authorList>
    </citation>
    <scope>NUCLEOTIDE SEQUENCE [LARGE SCALE GENOMIC DNA]</scope>
    <source>
        <strain evidence="3 4">DSM 44956</strain>
    </source>
</reference>
<gene>
    <name evidence="3" type="ORF">HGB38_15795</name>
</gene>
<comment type="caution">
    <text evidence="3">The sequence shown here is derived from an EMBL/GenBank/DDBJ whole genome shotgun (WGS) entry which is preliminary data.</text>
</comment>
<protein>
    <submittedName>
        <fullName evidence="3">Helix-turn-helix transcriptional regulator</fullName>
    </submittedName>
</protein>
<dbReference type="InterPro" id="IPR001387">
    <property type="entry name" value="Cro/C1-type_HTH"/>
</dbReference>
<dbReference type="RefSeq" id="WP_062969361.1">
    <property type="nucleotide sequence ID" value="NZ_JAAXOS010000007.1"/>
</dbReference>
<dbReference type="InterPro" id="IPR050807">
    <property type="entry name" value="TransReg_Diox_bact_type"/>
</dbReference>
<evidence type="ECO:0000256" key="1">
    <source>
        <dbReference type="ARBA" id="ARBA00023125"/>
    </source>
</evidence>
<name>A0A7X6L4Q3_9NOCA</name>
<dbReference type="PANTHER" id="PTHR46797:SF1">
    <property type="entry name" value="METHYLPHOSPHONATE SYNTHASE"/>
    <property type="match status" value="1"/>
</dbReference>